<evidence type="ECO:0000256" key="6">
    <source>
        <dbReference type="ARBA" id="ARBA00022692"/>
    </source>
</evidence>
<evidence type="ECO:0000256" key="2">
    <source>
        <dbReference type="ARBA" id="ARBA00004236"/>
    </source>
</evidence>
<evidence type="ECO:0000256" key="4">
    <source>
        <dbReference type="ARBA" id="ARBA00022475"/>
    </source>
</evidence>
<dbReference type="InterPro" id="IPR017475">
    <property type="entry name" value="EPS_sugar_tfrase"/>
</dbReference>
<dbReference type="InterPro" id="IPR017472">
    <property type="entry name" value="Undecaprenyl-P_galact_Ptfrase"/>
</dbReference>
<comment type="subcellular location">
    <subcellularLocation>
        <location evidence="2">Cell membrane</location>
    </subcellularLocation>
    <subcellularLocation>
        <location evidence="1">Membrane</location>
        <topology evidence="1">Multi-pass membrane protein</topology>
    </subcellularLocation>
</comment>
<dbReference type="PANTHER" id="PTHR30576">
    <property type="entry name" value="COLANIC BIOSYNTHESIS UDP-GLUCOSE LIPID CARRIER TRANSFERASE"/>
    <property type="match status" value="1"/>
</dbReference>
<keyword evidence="12" id="KW-1185">Reference proteome</keyword>
<evidence type="ECO:0000256" key="7">
    <source>
        <dbReference type="ARBA" id="ARBA00022989"/>
    </source>
</evidence>
<dbReference type="NCBIfam" id="TIGR03025">
    <property type="entry name" value="EPS_sugtrans"/>
    <property type="match status" value="1"/>
</dbReference>
<feature type="transmembrane region" description="Helical" evidence="9">
    <location>
        <begin position="456"/>
        <end position="474"/>
    </location>
</feature>
<keyword evidence="4" id="KW-1003">Cell membrane</keyword>
<dbReference type="OrthoDB" id="9808602at2"/>
<comment type="similarity">
    <text evidence="3">Belongs to the bacterial sugar transferase family.</text>
</comment>
<dbReference type="GO" id="GO:0000271">
    <property type="term" value="P:polysaccharide biosynthetic process"/>
    <property type="evidence" value="ECO:0007669"/>
    <property type="project" value="InterPro"/>
</dbReference>
<gene>
    <name evidence="11" type="ORF">HMPREF9194_00984</name>
</gene>
<feature type="transmembrane region" description="Helical" evidence="9">
    <location>
        <begin position="116"/>
        <end position="135"/>
    </location>
</feature>
<sequence>MTAQEFPTWFKSHFTHTSSFATGITFMLFDFIGVMLCFGAGFFTVNAVDRTFIVFRDFVHYWIYLPAFAAAFFAAHLYPGIMLQPAEEVRRFSLTSFFCFTGIALSIAVETDDRNALSVALLLAVPFATFTLPLMREAVRAFFAPFSWWGIPVVLYAQDKNKHIITDKLLNKPSFGYKPAAIITDTDTGHSEYRGIPIFPYSQEIEKRLHECKITTAIVMEQRDTSLSKSPLGSLLSDYRYIITIPYHQSLKGVSLSVRDFGGILGFSAANRLTRSLNLLLKRFLDVVLLIISSPLTVPVMVLLCILVKLSSKGPVFYGHKRIGKNGKHITTWKFRSMVVDADKRLKDLLEKNPELRREWNEHQKLEHDPRITKIGKFLRKTSLDELPQLFNILIGNMSFVGPRPIVEDEKKKYGDKFRYIFSVTPGLSGMWQISGRSSTGYEERVMLDTYYIQNWSIWLDIWIILQTCVVVVTRKGAY</sequence>
<evidence type="ECO:0000256" key="1">
    <source>
        <dbReference type="ARBA" id="ARBA00004141"/>
    </source>
</evidence>
<protein>
    <submittedName>
        <fullName evidence="11">Undecaprenyl-phosphate galactose phosphotransferase WbaP</fullName>
    </submittedName>
</protein>
<keyword evidence="5 11" id="KW-0808">Transferase</keyword>
<feature type="domain" description="Bacterial sugar transferase" evidence="10">
    <location>
        <begin position="282"/>
        <end position="473"/>
    </location>
</feature>
<dbReference type="GO" id="GO:0005886">
    <property type="term" value="C:plasma membrane"/>
    <property type="evidence" value="ECO:0007669"/>
    <property type="project" value="UniProtKB-SubCell"/>
</dbReference>
<evidence type="ECO:0000313" key="11">
    <source>
        <dbReference type="EMBL" id="EPF30665.1"/>
    </source>
</evidence>
<keyword evidence="8 9" id="KW-0472">Membrane</keyword>
<dbReference type="eggNOG" id="COG2148">
    <property type="taxonomic scope" value="Bacteria"/>
</dbReference>
<dbReference type="PATRIC" id="fig|1125699.3.peg.1008"/>
<accession>S3JZL3</accession>
<keyword evidence="6 9" id="KW-0812">Transmembrane</keyword>
<dbReference type="AlphaFoldDB" id="S3JZL3"/>
<dbReference type="PANTHER" id="PTHR30576:SF4">
    <property type="entry name" value="UNDECAPRENYL-PHOSPHATE GALACTOSE PHOSPHOTRANSFERASE"/>
    <property type="match status" value="1"/>
</dbReference>
<dbReference type="InterPro" id="IPR003362">
    <property type="entry name" value="Bact_transf"/>
</dbReference>
<evidence type="ECO:0000313" key="12">
    <source>
        <dbReference type="Proteomes" id="UP000014541"/>
    </source>
</evidence>
<keyword evidence="7 9" id="KW-1133">Transmembrane helix</keyword>
<dbReference type="GO" id="GO:0016780">
    <property type="term" value="F:phosphotransferase activity, for other substituted phosphate groups"/>
    <property type="evidence" value="ECO:0007669"/>
    <property type="project" value="TreeGrafter"/>
</dbReference>
<evidence type="ECO:0000256" key="3">
    <source>
        <dbReference type="ARBA" id="ARBA00006464"/>
    </source>
</evidence>
<feature type="transmembrane region" description="Helical" evidence="9">
    <location>
        <begin position="91"/>
        <end position="109"/>
    </location>
</feature>
<feature type="transmembrane region" description="Helical" evidence="9">
    <location>
        <begin position="58"/>
        <end position="79"/>
    </location>
</feature>
<dbReference type="NCBIfam" id="TIGR03022">
    <property type="entry name" value="WbaP_sugtrans"/>
    <property type="match status" value="1"/>
</dbReference>
<dbReference type="Proteomes" id="UP000014541">
    <property type="component" value="Unassembled WGS sequence"/>
</dbReference>
<dbReference type="EMBL" id="ATFF01000006">
    <property type="protein sequence ID" value="EPF30665.1"/>
    <property type="molecule type" value="Genomic_DNA"/>
</dbReference>
<name>S3JZL3_TREMA</name>
<dbReference type="Pfam" id="PF02397">
    <property type="entry name" value="Bac_transf"/>
    <property type="match status" value="1"/>
</dbReference>
<dbReference type="HOGENOM" id="CLU_024920_3_5_12"/>
<evidence type="ECO:0000256" key="8">
    <source>
        <dbReference type="ARBA" id="ARBA00023136"/>
    </source>
</evidence>
<evidence type="ECO:0000256" key="5">
    <source>
        <dbReference type="ARBA" id="ARBA00022679"/>
    </source>
</evidence>
<feature type="transmembrane region" description="Helical" evidence="9">
    <location>
        <begin position="284"/>
        <end position="310"/>
    </location>
</feature>
<reference evidence="11 12" key="1">
    <citation type="submission" date="2013-04" db="EMBL/GenBank/DDBJ databases">
        <title>The Genome Sequence of Treponema maltophilum ATCC 51939.</title>
        <authorList>
            <consortium name="The Broad Institute Genomics Platform"/>
            <person name="Earl A."/>
            <person name="Ward D."/>
            <person name="Feldgarden M."/>
            <person name="Gevers D."/>
            <person name="Leonetti C."/>
            <person name="Blanton J.M."/>
            <person name="Dewhirst F.E."/>
            <person name="Izard J."/>
            <person name="Walker B."/>
            <person name="Young S."/>
            <person name="Zeng Q."/>
            <person name="Gargeya S."/>
            <person name="Fitzgerald M."/>
            <person name="Haas B."/>
            <person name="Abouelleil A."/>
            <person name="Allen A.W."/>
            <person name="Alvarado L."/>
            <person name="Arachchi H.M."/>
            <person name="Berlin A.M."/>
            <person name="Chapman S.B."/>
            <person name="Gainer-Dewar J."/>
            <person name="Goldberg J."/>
            <person name="Griggs A."/>
            <person name="Gujja S."/>
            <person name="Hansen M."/>
            <person name="Howarth C."/>
            <person name="Imamovic A."/>
            <person name="Ireland A."/>
            <person name="Larimer J."/>
            <person name="McCowan C."/>
            <person name="Murphy C."/>
            <person name="Pearson M."/>
            <person name="Poon T.W."/>
            <person name="Priest M."/>
            <person name="Roberts A."/>
            <person name="Saif S."/>
            <person name="Shea T."/>
            <person name="Sisk P."/>
            <person name="Sykes S."/>
            <person name="Wortman J."/>
            <person name="Nusbaum C."/>
            <person name="Birren B."/>
        </authorList>
    </citation>
    <scope>NUCLEOTIDE SEQUENCE [LARGE SCALE GENOMIC DNA]</scope>
    <source>
        <strain evidence="11 12">ATCC 51939</strain>
    </source>
</reference>
<feature type="transmembrane region" description="Helical" evidence="9">
    <location>
        <begin position="418"/>
        <end position="436"/>
    </location>
</feature>
<organism evidence="11 12">
    <name type="scientific">Treponema maltophilum ATCC 51939</name>
    <dbReference type="NCBI Taxonomy" id="1125699"/>
    <lineage>
        <taxon>Bacteria</taxon>
        <taxon>Pseudomonadati</taxon>
        <taxon>Spirochaetota</taxon>
        <taxon>Spirochaetia</taxon>
        <taxon>Spirochaetales</taxon>
        <taxon>Treponemataceae</taxon>
        <taxon>Treponema</taxon>
    </lineage>
</organism>
<evidence type="ECO:0000259" key="10">
    <source>
        <dbReference type="Pfam" id="PF02397"/>
    </source>
</evidence>
<dbReference type="RefSeq" id="WP_016525276.1">
    <property type="nucleotide sequence ID" value="NZ_KE332518.1"/>
</dbReference>
<proteinExistence type="inferred from homology"/>
<comment type="caution">
    <text evidence="11">The sequence shown here is derived from an EMBL/GenBank/DDBJ whole genome shotgun (WGS) entry which is preliminary data.</text>
</comment>
<feature type="transmembrane region" description="Helical" evidence="9">
    <location>
        <begin position="20"/>
        <end position="46"/>
    </location>
</feature>
<evidence type="ECO:0000256" key="9">
    <source>
        <dbReference type="SAM" id="Phobius"/>
    </source>
</evidence>
<dbReference type="STRING" id="1125699.HMPREF9194_00984"/>